<feature type="transmembrane region" description="Helical" evidence="6">
    <location>
        <begin position="246"/>
        <end position="263"/>
    </location>
</feature>
<dbReference type="InterPro" id="IPR050638">
    <property type="entry name" value="AA-Vitamin_Transporters"/>
</dbReference>
<proteinExistence type="inferred from homology"/>
<evidence type="ECO:0000256" key="2">
    <source>
        <dbReference type="ARBA" id="ARBA00007362"/>
    </source>
</evidence>
<feature type="domain" description="EamA" evidence="7">
    <location>
        <begin position="151"/>
        <end position="287"/>
    </location>
</feature>
<dbReference type="PANTHER" id="PTHR32322">
    <property type="entry name" value="INNER MEMBRANE TRANSPORTER"/>
    <property type="match status" value="1"/>
</dbReference>
<protein>
    <submittedName>
        <fullName evidence="8">EamA-like transporter family protein</fullName>
    </submittedName>
</protein>
<feature type="transmembrane region" description="Helical" evidence="6">
    <location>
        <begin position="214"/>
        <end position="234"/>
    </location>
</feature>
<feature type="transmembrane region" description="Helical" evidence="6">
    <location>
        <begin position="35"/>
        <end position="52"/>
    </location>
</feature>
<dbReference type="GO" id="GO:0016020">
    <property type="term" value="C:membrane"/>
    <property type="evidence" value="ECO:0007669"/>
    <property type="project" value="UniProtKB-SubCell"/>
</dbReference>
<dbReference type="SUPFAM" id="SSF103481">
    <property type="entry name" value="Multidrug resistance efflux transporter EmrE"/>
    <property type="match status" value="2"/>
</dbReference>
<dbReference type="Pfam" id="PF00892">
    <property type="entry name" value="EamA"/>
    <property type="match status" value="2"/>
</dbReference>
<keyword evidence="3 6" id="KW-0812">Transmembrane</keyword>
<accession>A0A4V3D7K3</accession>
<feature type="transmembrane region" description="Helical" evidence="6">
    <location>
        <begin position="88"/>
        <end position="109"/>
    </location>
</feature>
<comment type="caution">
    <text evidence="8">The sequence shown here is derived from an EMBL/GenBank/DDBJ whole genome shotgun (WGS) entry which is preliminary data.</text>
</comment>
<evidence type="ECO:0000256" key="1">
    <source>
        <dbReference type="ARBA" id="ARBA00004141"/>
    </source>
</evidence>
<dbReference type="Proteomes" id="UP000295375">
    <property type="component" value="Unassembled WGS sequence"/>
</dbReference>
<feature type="transmembrane region" description="Helical" evidence="6">
    <location>
        <begin position="149"/>
        <end position="172"/>
    </location>
</feature>
<evidence type="ECO:0000256" key="3">
    <source>
        <dbReference type="ARBA" id="ARBA00022692"/>
    </source>
</evidence>
<name>A0A4V3D7K3_9GAMM</name>
<keyword evidence="9" id="KW-1185">Reference proteome</keyword>
<evidence type="ECO:0000313" key="8">
    <source>
        <dbReference type="EMBL" id="TDQ48157.1"/>
    </source>
</evidence>
<evidence type="ECO:0000256" key="6">
    <source>
        <dbReference type="SAM" id="Phobius"/>
    </source>
</evidence>
<dbReference type="AlphaFoldDB" id="A0A4V3D7K3"/>
<feature type="transmembrane region" description="Helical" evidence="6">
    <location>
        <begin position="269"/>
        <end position="288"/>
    </location>
</feature>
<gene>
    <name evidence="8" type="ORF">EV696_108137</name>
</gene>
<feature type="domain" description="EamA" evidence="7">
    <location>
        <begin position="7"/>
        <end position="136"/>
    </location>
</feature>
<evidence type="ECO:0000313" key="9">
    <source>
        <dbReference type="Proteomes" id="UP000295375"/>
    </source>
</evidence>
<reference evidence="8 9" key="1">
    <citation type="submission" date="2019-03" db="EMBL/GenBank/DDBJ databases">
        <title>Genomic Encyclopedia of Type Strains, Phase IV (KMG-IV): sequencing the most valuable type-strain genomes for metagenomic binning, comparative biology and taxonomic classification.</title>
        <authorList>
            <person name="Goeker M."/>
        </authorList>
    </citation>
    <scope>NUCLEOTIDE SEQUENCE [LARGE SCALE GENOMIC DNA]</scope>
    <source>
        <strain evidence="8 9">DSM 103792</strain>
    </source>
</reference>
<keyword evidence="5 6" id="KW-0472">Membrane</keyword>
<evidence type="ECO:0000256" key="5">
    <source>
        <dbReference type="ARBA" id="ARBA00023136"/>
    </source>
</evidence>
<organism evidence="8 9">
    <name type="scientific">Permianibacter aggregans</name>
    <dbReference type="NCBI Taxonomy" id="1510150"/>
    <lineage>
        <taxon>Bacteria</taxon>
        <taxon>Pseudomonadati</taxon>
        <taxon>Pseudomonadota</taxon>
        <taxon>Gammaproteobacteria</taxon>
        <taxon>Pseudomonadales</taxon>
        <taxon>Pseudomonadaceae</taxon>
        <taxon>Permianibacter</taxon>
    </lineage>
</organism>
<feature type="transmembrane region" description="Helical" evidence="6">
    <location>
        <begin position="7"/>
        <end position="29"/>
    </location>
</feature>
<feature type="transmembrane region" description="Helical" evidence="6">
    <location>
        <begin position="64"/>
        <end position="82"/>
    </location>
</feature>
<evidence type="ECO:0000256" key="4">
    <source>
        <dbReference type="ARBA" id="ARBA00022989"/>
    </source>
</evidence>
<comment type="subcellular location">
    <subcellularLocation>
        <location evidence="1">Membrane</location>
        <topology evidence="1">Multi-pass membrane protein</topology>
    </subcellularLocation>
</comment>
<dbReference type="PANTHER" id="PTHR32322:SF2">
    <property type="entry name" value="EAMA DOMAIN-CONTAINING PROTEIN"/>
    <property type="match status" value="1"/>
</dbReference>
<comment type="similarity">
    <text evidence="2">Belongs to the EamA transporter family.</text>
</comment>
<dbReference type="EMBL" id="SNYM01000008">
    <property type="protein sequence ID" value="TDQ48157.1"/>
    <property type="molecule type" value="Genomic_DNA"/>
</dbReference>
<sequence>MGSTLGLYLSAVIIWGSTWLVITYQLGVVAPEASIVYRFGMASALMLLWSLVRGKSLKFSAAEHRLFAAQGLFLFCINYALFYHSERFISSGLVALICSGMAFFNMFGMRLVYGQPIQHKVAIGSSLGVLGIVLVFWPELAGFDANIHAWLGVMLASIATVSASCGNLVSVAQRRRQLPVVQSTAWAMAWGTLFTLVYALAAGIEFTIEWNARYLGSLFYLVILGSIAAFMSYLTLIAKVGADKAAYVNVTVPIVALLLSTLLEGFTWHTLTFVGVALSVLGNLLVMAPGWRQLWTRRAA</sequence>
<evidence type="ECO:0000259" key="7">
    <source>
        <dbReference type="Pfam" id="PF00892"/>
    </source>
</evidence>
<dbReference type="InterPro" id="IPR000620">
    <property type="entry name" value="EamA_dom"/>
</dbReference>
<keyword evidence="4 6" id="KW-1133">Transmembrane helix</keyword>
<feature type="transmembrane region" description="Helical" evidence="6">
    <location>
        <begin position="121"/>
        <end position="137"/>
    </location>
</feature>
<dbReference type="RefSeq" id="WP_162848177.1">
    <property type="nucleotide sequence ID" value="NZ_CP037953.1"/>
</dbReference>
<dbReference type="InterPro" id="IPR037185">
    <property type="entry name" value="EmrE-like"/>
</dbReference>
<feature type="transmembrane region" description="Helical" evidence="6">
    <location>
        <begin position="184"/>
        <end position="208"/>
    </location>
</feature>